<comment type="caution">
    <text evidence="1">The sequence shown here is derived from an EMBL/GenBank/DDBJ whole genome shotgun (WGS) entry which is preliminary data.</text>
</comment>
<evidence type="ECO:0000313" key="2">
    <source>
        <dbReference type="Proteomes" id="UP001234297"/>
    </source>
</evidence>
<proteinExistence type="predicted"/>
<accession>A0ACC2M4D8</accession>
<dbReference type="Proteomes" id="UP001234297">
    <property type="component" value="Chromosome 5"/>
</dbReference>
<name>A0ACC2M4D8_PERAE</name>
<gene>
    <name evidence="1" type="ORF">MRB53_017168</name>
</gene>
<sequence length="828" mass="93078">MASFTCFSSSTYHTSQNPRKLLRKNPRFRSSFSSTSSCLSSPTNKAFPLTFRGPNTIIFRCQSRPDSQSSDGDFIRPRWDSLLHDALENALKRWKDYVAWNRIPLNGVVVDEAAAAETGKERNEEEEEEEGGDWDWDRWSRHFKEVEEQERILSILKLQLCDAVQREDYEDAAKLKVAVATSARHDTVGRAISYLKRAVEEERYEDAAFIRDHAGAGLVGWWAGISEDSADPYGKIIHIRADHGRYVARSYTSRQLATATPGVPLFEVFFTVNDKGEYKQQAVYLKWNRGNSGELLTKSLKPYDSTHLNSLEEMVGEKMDLSAASADDTEEIEESDGDSDVTDEVERNGDSDVVEEVERDGDSNVAEEVADSWSTVRGMMPGFKFNVAKLAEPGKIELELFYKVVEKKLMEEGKDIDFGFVEPDGQLKADETVEPDDELKAKLEEEDEENDIDFVSVESNDEIKADESVEPDDELKADESVEPDDELKAKLEEEDEEKDIDFDSVESDDELKAESDRDEIEMDAGGAVGDTTKEQSKLAMKIVIGTLAQNLPSIASPKDFLKVPARIEKRGRLSFSFSVKKDGNKQDPGRKGQALSDTSTTLPDQCNSNRVLSDLAKVLFSKERNPKISMKVLKDVGELLNHTLNQAQTRQSLSGSTVFNRIEIPTTSDPLNGLYGARGLHSEIIHLRRKFGQWQDDNEIRTSSNLEFYEYVEALKLTGDPCVPAGQVAFRAKIGKRNELPHKGIFPEELGVVARYRGQGRLAESGFQNPRWVDGELVILNGKYIKDGPVRKFTLTTVFARMRILLFCAHIIKKRWQQHGGGANYLGG</sequence>
<protein>
    <submittedName>
        <fullName evidence="1">Uncharacterized protein</fullName>
    </submittedName>
</protein>
<dbReference type="EMBL" id="CM056813">
    <property type="protein sequence ID" value="KAJ8640474.1"/>
    <property type="molecule type" value="Genomic_DNA"/>
</dbReference>
<reference evidence="1 2" key="1">
    <citation type="journal article" date="2022" name="Hortic Res">
        <title>A haplotype resolved chromosomal level avocado genome allows analysis of novel avocado genes.</title>
        <authorList>
            <person name="Nath O."/>
            <person name="Fletcher S.J."/>
            <person name="Hayward A."/>
            <person name="Shaw L.M."/>
            <person name="Masouleh A.K."/>
            <person name="Furtado A."/>
            <person name="Henry R.J."/>
            <person name="Mitter N."/>
        </authorList>
    </citation>
    <scope>NUCLEOTIDE SEQUENCE [LARGE SCALE GENOMIC DNA]</scope>
    <source>
        <strain evidence="2">cv. Hass</strain>
    </source>
</reference>
<organism evidence="1 2">
    <name type="scientific">Persea americana</name>
    <name type="common">Avocado</name>
    <dbReference type="NCBI Taxonomy" id="3435"/>
    <lineage>
        <taxon>Eukaryota</taxon>
        <taxon>Viridiplantae</taxon>
        <taxon>Streptophyta</taxon>
        <taxon>Embryophyta</taxon>
        <taxon>Tracheophyta</taxon>
        <taxon>Spermatophyta</taxon>
        <taxon>Magnoliopsida</taxon>
        <taxon>Magnoliidae</taxon>
        <taxon>Laurales</taxon>
        <taxon>Lauraceae</taxon>
        <taxon>Persea</taxon>
    </lineage>
</organism>
<evidence type="ECO:0000313" key="1">
    <source>
        <dbReference type="EMBL" id="KAJ8640474.1"/>
    </source>
</evidence>
<keyword evidence="2" id="KW-1185">Reference proteome</keyword>